<proteinExistence type="predicted"/>
<protein>
    <recommendedName>
        <fullName evidence="3">DUF222 domain-containing protein</fullName>
    </recommendedName>
</protein>
<dbReference type="InterPro" id="IPR003615">
    <property type="entry name" value="HNH_nuc"/>
</dbReference>
<evidence type="ECO:0000313" key="2">
    <source>
        <dbReference type="Proteomes" id="UP000252167"/>
    </source>
</evidence>
<keyword evidence="2" id="KW-1185">Reference proteome</keyword>
<reference evidence="1 2" key="1">
    <citation type="submission" date="2018-01" db="EMBL/GenBank/DDBJ databases">
        <title>Glutamicibacter soli strain NHPC-3 Whole genome sequence and assembly.</title>
        <authorList>
            <person name="Choudhury P."/>
            <person name="Gupta D."/>
            <person name="Sengupta K."/>
            <person name="Jawed A."/>
            <person name="Sultana N."/>
            <person name="Saha P."/>
        </authorList>
    </citation>
    <scope>NUCLEOTIDE SEQUENCE [LARGE SCALE GENOMIC DNA]</scope>
    <source>
        <strain evidence="1 2">NHPC-3</strain>
    </source>
</reference>
<evidence type="ECO:0008006" key="3">
    <source>
        <dbReference type="Google" id="ProtNLM"/>
    </source>
</evidence>
<comment type="caution">
    <text evidence="1">The sequence shown here is derived from an EMBL/GenBank/DDBJ whole genome shotgun (WGS) entry which is preliminary data.</text>
</comment>
<name>A0A365YN91_9MICC</name>
<organism evidence="1 2">
    <name type="scientific">Glutamicibacter soli</name>
    <dbReference type="NCBI Taxonomy" id="453836"/>
    <lineage>
        <taxon>Bacteria</taxon>
        <taxon>Bacillati</taxon>
        <taxon>Actinomycetota</taxon>
        <taxon>Actinomycetes</taxon>
        <taxon>Micrococcales</taxon>
        <taxon>Micrococcaceae</taxon>
        <taxon>Glutamicibacter</taxon>
    </lineage>
</organism>
<gene>
    <name evidence="1" type="ORF">C1H84_01970</name>
</gene>
<sequence>MSTPLTQVLEDLSRRLEQPDLGAGDALALAVLIPALLRRVRSAGGPSSSADPRFALALAAAAEETADESVRVQIHAAHLIEASAAHSLSVLELDALRETEPDLALPPQLCEGRPSFTSPEELAAAWLDVDFFEARRRMADAHHVIAQFDYQHQQHPPQFTRLAARFADPGQHPREILSAARRLEKFEEPAAEFAAPRTASAQDASGALLEQLIDDALDEPQSTSRQRRVNKIFKQARTQAEEEDPAALAGLFRRGTRHGLTCIELLLDPLGAELFDSIVAQADNPRTQAGQQAREGQSNVVFGAFGRQESAAPIPEHPDFVTDEEAAAHTEPDPAPEPSVALRRLNALLGFLRINSQRLRKLVEPGGQDPLPGTGDTDGAQGVATVAPQVVVTLTLAELEERAATHGITLHGHQLSAAQLRRTLAEAKIIPLVLGGKSQVLDMGRAARYHTEPMRLAITVRDGGCIVPGCTRDPESCNIHHIWLWSEGGVTSVYWGAMLCEKHHHDVHAGLIKVIANGGVPQVIMPRFMDPDQRPVRNTVNQHRAA</sequence>
<dbReference type="EMBL" id="POAF01000001">
    <property type="protein sequence ID" value="RBM04088.1"/>
    <property type="molecule type" value="Genomic_DNA"/>
</dbReference>
<dbReference type="AlphaFoldDB" id="A0A365YN91"/>
<evidence type="ECO:0000313" key="1">
    <source>
        <dbReference type="EMBL" id="RBM04088.1"/>
    </source>
</evidence>
<dbReference type="RefSeq" id="WP_113606406.1">
    <property type="nucleotide sequence ID" value="NZ_POAF01000001.1"/>
</dbReference>
<accession>A0A365YN91</accession>
<dbReference type="Proteomes" id="UP000252167">
    <property type="component" value="Unassembled WGS sequence"/>
</dbReference>
<dbReference type="CDD" id="cd00085">
    <property type="entry name" value="HNHc"/>
    <property type="match status" value="1"/>
</dbReference>